<name>A0AAD5ML11_PARTN</name>
<comment type="caution">
    <text evidence="2">The sequence shown here is derived from an EMBL/GenBank/DDBJ whole genome shotgun (WGS) entry which is preliminary data.</text>
</comment>
<gene>
    <name evidence="2" type="ORF">KIN20_016262</name>
</gene>
<feature type="non-terminal residue" evidence="2">
    <location>
        <position position="1"/>
    </location>
</feature>
<keyword evidence="3" id="KW-1185">Reference proteome</keyword>
<evidence type="ECO:0000313" key="2">
    <source>
        <dbReference type="EMBL" id="KAJ1357978.1"/>
    </source>
</evidence>
<feature type="region of interest" description="Disordered" evidence="1">
    <location>
        <begin position="1"/>
        <end position="23"/>
    </location>
</feature>
<evidence type="ECO:0000256" key="1">
    <source>
        <dbReference type="SAM" id="MobiDB-lite"/>
    </source>
</evidence>
<dbReference type="EMBL" id="JAHQIW010003268">
    <property type="protein sequence ID" value="KAJ1357978.1"/>
    <property type="molecule type" value="Genomic_DNA"/>
</dbReference>
<feature type="region of interest" description="Disordered" evidence="1">
    <location>
        <begin position="78"/>
        <end position="106"/>
    </location>
</feature>
<feature type="non-terminal residue" evidence="2">
    <location>
        <position position="106"/>
    </location>
</feature>
<organism evidence="2 3">
    <name type="scientific">Parelaphostrongylus tenuis</name>
    <name type="common">Meningeal worm</name>
    <dbReference type="NCBI Taxonomy" id="148309"/>
    <lineage>
        <taxon>Eukaryota</taxon>
        <taxon>Metazoa</taxon>
        <taxon>Ecdysozoa</taxon>
        <taxon>Nematoda</taxon>
        <taxon>Chromadorea</taxon>
        <taxon>Rhabditida</taxon>
        <taxon>Rhabditina</taxon>
        <taxon>Rhabditomorpha</taxon>
        <taxon>Strongyloidea</taxon>
        <taxon>Metastrongylidae</taxon>
        <taxon>Parelaphostrongylus</taxon>
    </lineage>
</organism>
<proteinExistence type="predicted"/>
<reference evidence="2" key="1">
    <citation type="submission" date="2021-06" db="EMBL/GenBank/DDBJ databases">
        <title>Parelaphostrongylus tenuis whole genome reference sequence.</title>
        <authorList>
            <person name="Garwood T.J."/>
            <person name="Larsen P.A."/>
            <person name="Fountain-Jones N.M."/>
            <person name="Garbe J.R."/>
            <person name="Macchietto M.G."/>
            <person name="Kania S.A."/>
            <person name="Gerhold R.W."/>
            <person name="Richards J.E."/>
            <person name="Wolf T.M."/>
        </authorList>
    </citation>
    <scope>NUCLEOTIDE SEQUENCE</scope>
    <source>
        <strain evidence="2">MNPRO001-30</strain>
        <tissue evidence="2">Meninges</tissue>
    </source>
</reference>
<dbReference type="Proteomes" id="UP001196413">
    <property type="component" value="Unassembled WGS sequence"/>
</dbReference>
<protein>
    <submittedName>
        <fullName evidence="2">Uncharacterized protein</fullName>
    </submittedName>
</protein>
<feature type="compositionally biased region" description="Polar residues" evidence="1">
    <location>
        <begin position="11"/>
        <end position="22"/>
    </location>
</feature>
<feature type="compositionally biased region" description="Polar residues" evidence="1">
    <location>
        <begin position="97"/>
        <end position="106"/>
    </location>
</feature>
<accession>A0AAD5ML11</accession>
<sequence length="106" mass="11548">KFVAPAPLRIASNQSRDSTPLPSFTYDEGNHHLNKLSEDKRVLEEAAEYAKGLERTTVSVRRDTGRVATTASPVIGSQSIPAIITPRTATNDKKQQGKQASLPFSQ</sequence>
<dbReference type="AlphaFoldDB" id="A0AAD5ML11"/>
<evidence type="ECO:0000313" key="3">
    <source>
        <dbReference type="Proteomes" id="UP001196413"/>
    </source>
</evidence>